<dbReference type="AlphaFoldDB" id="A0A453KHJ6"/>
<reference evidence="4" key="4">
    <citation type="submission" date="2019-03" db="UniProtKB">
        <authorList>
            <consortium name="EnsemblPlants"/>
        </authorList>
    </citation>
    <scope>IDENTIFICATION</scope>
</reference>
<evidence type="ECO:0000313" key="5">
    <source>
        <dbReference type="Proteomes" id="UP000015105"/>
    </source>
</evidence>
<keyword evidence="1" id="KW-0479">Metal-binding</keyword>
<feature type="compositionally biased region" description="Basic residues" evidence="2">
    <location>
        <begin position="661"/>
        <end position="676"/>
    </location>
</feature>
<dbReference type="InterPro" id="IPR001878">
    <property type="entry name" value="Znf_CCHC"/>
</dbReference>
<dbReference type="PANTHER" id="PTHR33087:SF21">
    <property type="entry name" value="OS03G0782100 PROTEIN"/>
    <property type="match status" value="1"/>
</dbReference>
<protein>
    <recommendedName>
        <fullName evidence="3">CCHC-type domain-containing protein</fullName>
    </recommendedName>
</protein>
<keyword evidence="1" id="KW-0863">Zinc-finger</keyword>
<dbReference type="PROSITE" id="PS50158">
    <property type="entry name" value="ZF_CCHC"/>
    <property type="match status" value="1"/>
</dbReference>
<dbReference type="PANTHER" id="PTHR33087">
    <property type="entry name" value="OS07G0539200 PROTEIN"/>
    <property type="match status" value="1"/>
</dbReference>
<keyword evidence="1" id="KW-0862">Zinc</keyword>
<evidence type="ECO:0000256" key="1">
    <source>
        <dbReference type="PROSITE-ProRule" id="PRU00047"/>
    </source>
</evidence>
<dbReference type="Proteomes" id="UP000015105">
    <property type="component" value="Chromosome 5D"/>
</dbReference>
<reference evidence="4" key="5">
    <citation type="journal article" date="2021" name="G3 (Bethesda)">
        <title>Aegilops tauschii genome assembly Aet v5.0 features greater sequence contiguity and improved annotation.</title>
        <authorList>
            <person name="Wang L."/>
            <person name="Zhu T."/>
            <person name="Rodriguez J.C."/>
            <person name="Deal K.R."/>
            <person name="Dubcovsky J."/>
            <person name="McGuire P.E."/>
            <person name="Lux T."/>
            <person name="Spannagl M."/>
            <person name="Mayer K.F.X."/>
            <person name="Baldrich P."/>
            <person name="Meyers B.C."/>
            <person name="Huo N."/>
            <person name="Gu Y.Q."/>
            <person name="Zhou H."/>
            <person name="Devos K.M."/>
            <person name="Bennetzen J.L."/>
            <person name="Unver T."/>
            <person name="Budak H."/>
            <person name="Gulick P.J."/>
            <person name="Galiba G."/>
            <person name="Kalapos B."/>
            <person name="Nelson D.R."/>
            <person name="Li P."/>
            <person name="You F.M."/>
            <person name="Luo M.C."/>
            <person name="Dvorak J."/>
        </authorList>
    </citation>
    <scope>NUCLEOTIDE SEQUENCE [LARGE SCALE GENOMIC DNA]</scope>
    <source>
        <strain evidence="4">cv. AL8/78</strain>
    </source>
</reference>
<dbReference type="GO" id="GO:0003676">
    <property type="term" value="F:nucleic acid binding"/>
    <property type="evidence" value="ECO:0007669"/>
    <property type="project" value="InterPro"/>
</dbReference>
<name>A0A453KHJ6_AEGTS</name>
<evidence type="ECO:0000259" key="3">
    <source>
        <dbReference type="PROSITE" id="PS50158"/>
    </source>
</evidence>
<keyword evidence="5" id="KW-1185">Reference proteome</keyword>
<proteinExistence type="predicted"/>
<dbReference type="GO" id="GO:0008270">
    <property type="term" value="F:zinc ion binding"/>
    <property type="evidence" value="ECO:0007669"/>
    <property type="project" value="UniProtKB-KW"/>
</dbReference>
<evidence type="ECO:0000256" key="2">
    <source>
        <dbReference type="SAM" id="MobiDB-lite"/>
    </source>
</evidence>
<dbReference type="SUPFAM" id="SSF57756">
    <property type="entry name" value="Retrovirus zinc finger-like domains"/>
    <property type="match status" value="1"/>
</dbReference>
<reference evidence="5" key="1">
    <citation type="journal article" date="2014" name="Science">
        <title>Ancient hybridizations among the ancestral genomes of bread wheat.</title>
        <authorList>
            <consortium name="International Wheat Genome Sequencing Consortium,"/>
            <person name="Marcussen T."/>
            <person name="Sandve S.R."/>
            <person name="Heier L."/>
            <person name="Spannagl M."/>
            <person name="Pfeifer M."/>
            <person name="Jakobsen K.S."/>
            <person name="Wulff B.B."/>
            <person name="Steuernagel B."/>
            <person name="Mayer K.F."/>
            <person name="Olsen O.A."/>
        </authorList>
    </citation>
    <scope>NUCLEOTIDE SEQUENCE [LARGE SCALE GENOMIC DNA]</scope>
    <source>
        <strain evidence="5">cv. AL8/78</strain>
    </source>
</reference>
<dbReference type="EnsemblPlants" id="AET5Gv20415300.1">
    <property type="protein sequence ID" value="AET5Gv20415300.1"/>
    <property type="gene ID" value="AET5Gv20415300"/>
</dbReference>
<dbReference type="STRING" id="200361.A0A453KHJ6"/>
<feature type="compositionally biased region" description="Basic and acidic residues" evidence="2">
    <location>
        <begin position="677"/>
        <end position="694"/>
    </location>
</feature>
<dbReference type="InterPro" id="IPR036875">
    <property type="entry name" value="Znf_CCHC_sf"/>
</dbReference>
<feature type="domain" description="CCHC-type" evidence="3">
    <location>
        <begin position="304"/>
        <end position="319"/>
    </location>
</feature>
<reference evidence="5" key="2">
    <citation type="journal article" date="2017" name="Nat. Plants">
        <title>The Aegilops tauschii genome reveals multiple impacts of transposons.</title>
        <authorList>
            <person name="Zhao G."/>
            <person name="Zou C."/>
            <person name="Li K."/>
            <person name="Wang K."/>
            <person name="Li T."/>
            <person name="Gao L."/>
            <person name="Zhang X."/>
            <person name="Wang H."/>
            <person name="Yang Z."/>
            <person name="Liu X."/>
            <person name="Jiang W."/>
            <person name="Mao L."/>
            <person name="Kong X."/>
            <person name="Jiao Y."/>
            <person name="Jia J."/>
        </authorList>
    </citation>
    <scope>NUCLEOTIDE SEQUENCE [LARGE SCALE GENOMIC DNA]</scope>
    <source>
        <strain evidence="5">cv. AL8/78</strain>
    </source>
</reference>
<accession>A0A453KHJ6</accession>
<dbReference type="Gene3D" id="4.10.60.10">
    <property type="entry name" value="Zinc finger, CCHC-type"/>
    <property type="match status" value="1"/>
</dbReference>
<reference evidence="4" key="3">
    <citation type="journal article" date="2017" name="Nature">
        <title>Genome sequence of the progenitor of the wheat D genome Aegilops tauschii.</title>
        <authorList>
            <person name="Luo M.C."/>
            <person name="Gu Y.Q."/>
            <person name="Puiu D."/>
            <person name="Wang H."/>
            <person name="Twardziok S.O."/>
            <person name="Deal K.R."/>
            <person name="Huo N."/>
            <person name="Zhu T."/>
            <person name="Wang L."/>
            <person name="Wang Y."/>
            <person name="McGuire P.E."/>
            <person name="Liu S."/>
            <person name="Long H."/>
            <person name="Ramasamy R.K."/>
            <person name="Rodriguez J.C."/>
            <person name="Van S.L."/>
            <person name="Yuan L."/>
            <person name="Wang Z."/>
            <person name="Xia Z."/>
            <person name="Xiao L."/>
            <person name="Anderson O.D."/>
            <person name="Ouyang S."/>
            <person name="Liang Y."/>
            <person name="Zimin A.V."/>
            <person name="Pertea G."/>
            <person name="Qi P."/>
            <person name="Bennetzen J.L."/>
            <person name="Dai X."/>
            <person name="Dawson M.W."/>
            <person name="Muller H.G."/>
            <person name="Kugler K."/>
            <person name="Rivarola-Duarte L."/>
            <person name="Spannagl M."/>
            <person name="Mayer K.F.X."/>
            <person name="Lu F.H."/>
            <person name="Bevan M.W."/>
            <person name="Leroy P."/>
            <person name="Li P."/>
            <person name="You F.M."/>
            <person name="Sun Q."/>
            <person name="Liu Z."/>
            <person name="Lyons E."/>
            <person name="Wicker T."/>
            <person name="Salzberg S.L."/>
            <person name="Devos K.M."/>
            <person name="Dvorak J."/>
        </authorList>
    </citation>
    <scope>NUCLEOTIDE SEQUENCE [LARGE SCALE GENOMIC DNA]</scope>
    <source>
        <strain evidence="4">cv. AL8/78</strain>
    </source>
</reference>
<organism evidence="4 5">
    <name type="scientific">Aegilops tauschii subsp. strangulata</name>
    <name type="common">Goatgrass</name>
    <dbReference type="NCBI Taxonomy" id="200361"/>
    <lineage>
        <taxon>Eukaryota</taxon>
        <taxon>Viridiplantae</taxon>
        <taxon>Streptophyta</taxon>
        <taxon>Embryophyta</taxon>
        <taxon>Tracheophyta</taxon>
        <taxon>Spermatophyta</taxon>
        <taxon>Magnoliopsida</taxon>
        <taxon>Liliopsida</taxon>
        <taxon>Poales</taxon>
        <taxon>Poaceae</taxon>
        <taxon>BOP clade</taxon>
        <taxon>Pooideae</taxon>
        <taxon>Triticodae</taxon>
        <taxon>Triticeae</taxon>
        <taxon>Triticinae</taxon>
        <taxon>Aegilops</taxon>
    </lineage>
</organism>
<dbReference type="InterPro" id="IPR053253">
    <property type="entry name" value="Sex_diff_modulator"/>
</dbReference>
<evidence type="ECO:0000313" key="4">
    <source>
        <dbReference type="EnsemblPlants" id="AET5Gv20415300.1"/>
    </source>
</evidence>
<dbReference type="Gramene" id="AET5Gv20415300.1">
    <property type="protein sequence ID" value="AET5Gv20415300.1"/>
    <property type="gene ID" value="AET5Gv20415300"/>
</dbReference>
<feature type="region of interest" description="Disordered" evidence="2">
    <location>
        <begin position="634"/>
        <end position="718"/>
    </location>
</feature>
<sequence>RFSSSAEACRFTVHRLHSTHLPAPKKCQSSVQIVASAAFHQIRKLRKARMALARVPPPRSPTVPTPPAAPCAAPLSASAFIDGASGRILPCVALRDAWEASASSLVDPVSGRIFPCVALREVCSEEIRVSDSPSSSSCPLSASQPPVAELHPPAWAAVVTASYRPRLKSIVVVPGREDSPAVGLMPCLAAGPAPVARAPADGPGVAIDSAAPATRSSFAPSASASIAVGDGAGWTEVSSRRAQKTARRQAREAAQCPKDLRLRRHDHPAPTAAAEAFKRRFGNLCYRCLGSRHKFFECRDPITCYSCKRPGHLERGCPERLKSSIATSRAPPPLFAAAAAEPPLLSSPTASPVAPLPPRPAVRRAAAPVVTMEYVPGEAARRPANSNCTVVSTPAMEAEAHRLRSSALILSAGGRCSNISADMVARAVERDFRFPWSDIAVAPFFPDDFLLTMFQPAQRDLALEQRGIEVADVQFKFRPWLPPPGSSRVWRYYCRVAIERLPLNSWDWVSVKEVLGKDCDLDLIERQSTSKANCSALFAWLWTWHPDKIPRASDFNVLQRPDIVRPREFLPEGTPAEEGREGPFFPVLIHLDVVKDYTPISPGASPVHGWRREWPRTYRFKGKWCFGTRDGDDRARSVGSSSARFECRRSDDEEGDGGGCSRRRGKRGGVRKRFLKSMREQAMCRDTASRDPEPRRHRRHADLLDGDAPVGSGAPGELQRCGSLPPASVFATPALEVVRADQMEPQWEQPDMHEVAEVVSDAMSTAADGEHVEQPETVRLEEVLPTDLPPADLAARALFCGQGGRQTCEYDLFNTSATTFGMVQLY</sequence>
<dbReference type="SMART" id="SM00343">
    <property type="entry name" value="ZnF_C2HC"/>
    <property type="match status" value="2"/>
</dbReference>